<dbReference type="InterPro" id="IPR003719">
    <property type="entry name" value="Phenazine_PhzF-like"/>
</dbReference>
<evidence type="ECO:0000313" key="4">
    <source>
        <dbReference type="EMBL" id="KAK8731656.1"/>
    </source>
</evidence>
<dbReference type="SUPFAM" id="SSF54506">
    <property type="entry name" value="Diaminopimelate epimerase-like"/>
    <property type="match status" value="1"/>
</dbReference>
<dbReference type="NCBIfam" id="TIGR00654">
    <property type="entry name" value="PhzF_family"/>
    <property type="match status" value="1"/>
</dbReference>
<dbReference type="GO" id="GO:0005737">
    <property type="term" value="C:cytoplasm"/>
    <property type="evidence" value="ECO:0007669"/>
    <property type="project" value="TreeGrafter"/>
</dbReference>
<feature type="active site" evidence="3">
    <location>
        <position position="46"/>
    </location>
</feature>
<proteinExistence type="inferred from homology"/>
<gene>
    <name evidence="4" type="ORF">OTU49_007411</name>
</gene>
<dbReference type="Gene3D" id="3.10.310.10">
    <property type="entry name" value="Diaminopimelate Epimerase, Chain A, domain 1"/>
    <property type="match status" value="2"/>
</dbReference>
<evidence type="ECO:0008006" key="6">
    <source>
        <dbReference type="Google" id="ProtNLM"/>
    </source>
</evidence>
<evidence type="ECO:0000313" key="5">
    <source>
        <dbReference type="Proteomes" id="UP001445076"/>
    </source>
</evidence>
<accession>A0AAW0WW73</accession>
<dbReference type="PIRSF" id="PIRSF016184">
    <property type="entry name" value="PhzC_PhzF"/>
    <property type="match status" value="1"/>
</dbReference>
<name>A0AAW0WW73_CHEQU</name>
<reference evidence="4 5" key="1">
    <citation type="journal article" date="2024" name="BMC Genomics">
        <title>Genome assembly of redclaw crayfish (Cherax quadricarinatus) provides insights into its immune adaptation and hypoxia tolerance.</title>
        <authorList>
            <person name="Liu Z."/>
            <person name="Zheng J."/>
            <person name="Li H."/>
            <person name="Fang K."/>
            <person name="Wang S."/>
            <person name="He J."/>
            <person name="Zhou D."/>
            <person name="Weng S."/>
            <person name="Chi M."/>
            <person name="Gu Z."/>
            <person name="He J."/>
            <person name="Li F."/>
            <person name="Wang M."/>
        </authorList>
    </citation>
    <scope>NUCLEOTIDE SEQUENCE [LARGE SCALE GENOMIC DNA]</scope>
    <source>
        <strain evidence="4">ZL_2023a</strain>
    </source>
</reference>
<feature type="non-terminal residue" evidence="4">
    <location>
        <position position="297"/>
    </location>
</feature>
<dbReference type="EMBL" id="JARKIK010000060">
    <property type="protein sequence ID" value="KAK8731656.1"/>
    <property type="molecule type" value="Genomic_DNA"/>
</dbReference>
<keyword evidence="5" id="KW-1185">Reference proteome</keyword>
<keyword evidence="2" id="KW-0413">Isomerase</keyword>
<sequence length="297" mass="32842">MKLHLFTVDAFTDLPFCGNPAAVVLLSQVVEEHTLQKLAKELNLSETAYVKPLVSTAEDPWVHCSRFTLRWFTPTTEVPLCGHATLATAHVLFHSLGNTSHQLEFETQSGLLVARRDGHYIVLDFPANPPTPLTPSEETQLASLLKVVSSGLQVEQLLLSRTTKKLLVRLHHSCTREQLEALRLDSAAWMSLHDGSLVKGIIMTTRGNLEVTNNLQEAQKNPSEYHCLSRYFAPWNGIAEDPVTGSAHTVLGPHWSQELSISKLRCRQCSPRGGDVLVTVRTDGRVDLSGQAVTIIQ</sequence>
<dbReference type="Proteomes" id="UP001445076">
    <property type="component" value="Unassembled WGS sequence"/>
</dbReference>
<comment type="caution">
    <text evidence="4">The sequence shown here is derived from an EMBL/GenBank/DDBJ whole genome shotgun (WGS) entry which is preliminary data.</text>
</comment>
<dbReference type="PANTHER" id="PTHR13774">
    <property type="entry name" value="PHENAZINE BIOSYNTHESIS PROTEIN"/>
    <property type="match status" value="1"/>
</dbReference>
<evidence type="ECO:0000256" key="1">
    <source>
        <dbReference type="ARBA" id="ARBA00008270"/>
    </source>
</evidence>
<dbReference type="Pfam" id="PF02567">
    <property type="entry name" value="PhzC-PhzF"/>
    <property type="match status" value="1"/>
</dbReference>
<organism evidence="4 5">
    <name type="scientific">Cherax quadricarinatus</name>
    <name type="common">Australian red claw crayfish</name>
    <dbReference type="NCBI Taxonomy" id="27406"/>
    <lineage>
        <taxon>Eukaryota</taxon>
        <taxon>Metazoa</taxon>
        <taxon>Ecdysozoa</taxon>
        <taxon>Arthropoda</taxon>
        <taxon>Crustacea</taxon>
        <taxon>Multicrustacea</taxon>
        <taxon>Malacostraca</taxon>
        <taxon>Eumalacostraca</taxon>
        <taxon>Eucarida</taxon>
        <taxon>Decapoda</taxon>
        <taxon>Pleocyemata</taxon>
        <taxon>Astacidea</taxon>
        <taxon>Parastacoidea</taxon>
        <taxon>Parastacidae</taxon>
        <taxon>Cherax</taxon>
    </lineage>
</organism>
<evidence type="ECO:0000256" key="2">
    <source>
        <dbReference type="ARBA" id="ARBA00023235"/>
    </source>
</evidence>
<dbReference type="GO" id="GO:0016853">
    <property type="term" value="F:isomerase activity"/>
    <property type="evidence" value="ECO:0007669"/>
    <property type="project" value="UniProtKB-KW"/>
</dbReference>
<evidence type="ECO:0000256" key="3">
    <source>
        <dbReference type="PIRSR" id="PIRSR016184-1"/>
    </source>
</evidence>
<dbReference type="AlphaFoldDB" id="A0AAW0WW73"/>
<protein>
    <recommendedName>
        <fullName evidence="6">Phenazine biosynthesis-like domain-containing protein</fullName>
    </recommendedName>
</protein>
<comment type="similarity">
    <text evidence="1">Belongs to the PhzF family.</text>
</comment>
<dbReference type="PANTHER" id="PTHR13774:SF17">
    <property type="entry name" value="PHENAZINE BIOSYNTHESIS-LIKE DOMAIN-CONTAINING PROTEIN"/>
    <property type="match status" value="1"/>
</dbReference>